<feature type="transmembrane region" description="Helical" evidence="7">
    <location>
        <begin position="151"/>
        <end position="167"/>
    </location>
</feature>
<feature type="transmembrane region" description="Helical" evidence="7">
    <location>
        <begin position="281"/>
        <end position="302"/>
    </location>
</feature>
<evidence type="ECO:0000256" key="4">
    <source>
        <dbReference type="ARBA" id="ARBA00023125"/>
    </source>
</evidence>
<dbReference type="CDD" id="cd00592">
    <property type="entry name" value="HTH_MerR-like"/>
    <property type="match status" value="1"/>
</dbReference>
<keyword evidence="6" id="KW-0175">Coiled coil</keyword>
<reference evidence="9" key="1">
    <citation type="submission" date="2020-10" db="EMBL/GenBank/DDBJ databases">
        <authorList>
            <person name="Gilroy R."/>
        </authorList>
    </citation>
    <scope>NUCLEOTIDE SEQUENCE</scope>
    <source>
        <strain evidence="9">ChiHjej10B9-9673</strain>
    </source>
</reference>
<dbReference type="GO" id="GO:0016020">
    <property type="term" value="C:membrane"/>
    <property type="evidence" value="ECO:0007669"/>
    <property type="project" value="UniProtKB-SubCell"/>
</dbReference>
<feature type="domain" description="HTH merR-type" evidence="8">
    <location>
        <begin position="1"/>
        <end position="68"/>
    </location>
</feature>
<evidence type="ECO:0000259" key="8">
    <source>
        <dbReference type="PROSITE" id="PS50937"/>
    </source>
</evidence>
<feature type="transmembrane region" description="Helical" evidence="7">
    <location>
        <begin position="179"/>
        <end position="201"/>
    </location>
</feature>
<dbReference type="GO" id="GO:0003677">
    <property type="term" value="F:DNA binding"/>
    <property type="evidence" value="ECO:0007669"/>
    <property type="project" value="UniProtKB-KW"/>
</dbReference>
<evidence type="ECO:0000256" key="1">
    <source>
        <dbReference type="ARBA" id="ARBA00004141"/>
    </source>
</evidence>
<dbReference type="InterPro" id="IPR010432">
    <property type="entry name" value="RDD"/>
</dbReference>
<evidence type="ECO:0000313" key="10">
    <source>
        <dbReference type="Proteomes" id="UP000824001"/>
    </source>
</evidence>
<dbReference type="Proteomes" id="UP000824001">
    <property type="component" value="Unassembled WGS sequence"/>
</dbReference>
<reference evidence="9" key="2">
    <citation type="journal article" date="2021" name="PeerJ">
        <title>Extensive microbial diversity within the chicken gut microbiome revealed by metagenomics and culture.</title>
        <authorList>
            <person name="Gilroy R."/>
            <person name="Ravi A."/>
            <person name="Getino M."/>
            <person name="Pursley I."/>
            <person name="Horton D.L."/>
            <person name="Alikhan N.F."/>
            <person name="Baker D."/>
            <person name="Gharbi K."/>
            <person name="Hall N."/>
            <person name="Watson M."/>
            <person name="Adriaenssens E.M."/>
            <person name="Foster-Nyarko E."/>
            <person name="Jarju S."/>
            <person name="Secka A."/>
            <person name="Antonio M."/>
            <person name="Oren A."/>
            <person name="Chaudhuri R.R."/>
            <person name="La Ragione R."/>
            <person name="Hildebrand F."/>
            <person name="Pallen M.J."/>
        </authorList>
    </citation>
    <scope>NUCLEOTIDE SEQUENCE</scope>
    <source>
        <strain evidence="9">ChiHjej10B9-9673</strain>
    </source>
</reference>
<name>A0A9D1FBG1_9FIRM</name>
<dbReference type="PANTHER" id="PTHR30204:SF97">
    <property type="entry name" value="MERR FAMILY REGULATORY PROTEIN"/>
    <property type="match status" value="1"/>
</dbReference>
<dbReference type="SMART" id="SM00422">
    <property type="entry name" value="HTH_MERR"/>
    <property type="match status" value="1"/>
</dbReference>
<accession>A0A9D1FBG1</accession>
<keyword evidence="4" id="KW-0238">DNA-binding</keyword>
<dbReference type="PROSITE" id="PS50937">
    <property type="entry name" value="HTH_MERR_2"/>
    <property type="match status" value="1"/>
</dbReference>
<keyword evidence="3 7" id="KW-1133">Transmembrane helix</keyword>
<dbReference type="InterPro" id="IPR009061">
    <property type="entry name" value="DNA-bd_dom_put_sf"/>
</dbReference>
<evidence type="ECO:0000256" key="3">
    <source>
        <dbReference type="ARBA" id="ARBA00022989"/>
    </source>
</evidence>
<dbReference type="InterPro" id="IPR047057">
    <property type="entry name" value="MerR_fam"/>
</dbReference>
<proteinExistence type="predicted"/>
<evidence type="ECO:0000256" key="5">
    <source>
        <dbReference type="ARBA" id="ARBA00023136"/>
    </source>
</evidence>
<comment type="subcellular location">
    <subcellularLocation>
        <location evidence="1">Membrane</location>
        <topology evidence="1">Multi-pass membrane protein</topology>
    </subcellularLocation>
</comment>
<dbReference type="GO" id="GO:0003700">
    <property type="term" value="F:DNA-binding transcription factor activity"/>
    <property type="evidence" value="ECO:0007669"/>
    <property type="project" value="InterPro"/>
</dbReference>
<dbReference type="InterPro" id="IPR000551">
    <property type="entry name" value="MerR-type_HTH_dom"/>
</dbReference>
<dbReference type="PANTHER" id="PTHR30204">
    <property type="entry name" value="REDOX-CYCLING DRUG-SENSING TRANSCRIPTIONAL ACTIVATOR SOXR"/>
    <property type="match status" value="1"/>
</dbReference>
<dbReference type="Pfam" id="PF13411">
    <property type="entry name" value="MerR_1"/>
    <property type="match status" value="1"/>
</dbReference>
<dbReference type="EMBL" id="DVJK01000013">
    <property type="protein sequence ID" value="HIS66002.1"/>
    <property type="molecule type" value="Genomic_DNA"/>
</dbReference>
<evidence type="ECO:0000256" key="7">
    <source>
        <dbReference type="SAM" id="Phobius"/>
    </source>
</evidence>
<keyword evidence="5 7" id="KW-0472">Membrane</keyword>
<gene>
    <name evidence="9" type="ORF">IAC18_00430</name>
</gene>
<feature type="coiled-coil region" evidence="6">
    <location>
        <begin position="66"/>
        <end position="96"/>
    </location>
</feature>
<sequence>MNIKEIEERSGLPRSGIRYYEAEGLLSPARLENGYRDYSEADLETLLKIKRLRGLGLTLAGIRRIRSGESTLAAELQEALERLSEQSGELLGAQQECRWLLECRASWEGLLDVPQRPALASAREPEAEAVRPGGARPGPWRRFFARWLDELIANAAAFAAAVLLLRLNPVYDRTFCSLWIWVMGVALLFVFEPICLSLFGATPGKALLGIRVVGRGGGRLRPEEAARRCWRMLWSGEALRVPFVELYTLYRAYARDRRGEYQPWEYESRLEVRPRAGAMRVALSLGCAALLLCAMFFAALAGEMPRHRGDMSTAEFAENYNDLADYVTDGANFQHMSVHGLSDNTPREIFGTHLVTLCGDGGRPEFSFTESGGVLRRVEFSASGGPDSKMVGTYRGYMQLALRAFVWGRPGAGTADFAERMAMLDYIEQRPCESFSAEWAGVRVTCDFSHTGYRPTHLGLRPIAGEQERSYTVSFIMELA</sequence>
<dbReference type="Gene3D" id="1.10.1660.10">
    <property type="match status" value="1"/>
</dbReference>
<dbReference type="SUPFAM" id="SSF46955">
    <property type="entry name" value="Putative DNA-binding domain"/>
    <property type="match status" value="1"/>
</dbReference>
<protein>
    <submittedName>
        <fullName evidence="9">MerR family transcriptional regulator</fullName>
    </submittedName>
</protein>
<evidence type="ECO:0000313" key="9">
    <source>
        <dbReference type="EMBL" id="HIS66002.1"/>
    </source>
</evidence>
<evidence type="ECO:0000256" key="2">
    <source>
        <dbReference type="ARBA" id="ARBA00022692"/>
    </source>
</evidence>
<organism evidence="9 10">
    <name type="scientific">Candidatus Scatomorpha merdipullorum</name>
    <dbReference type="NCBI Taxonomy" id="2840927"/>
    <lineage>
        <taxon>Bacteria</taxon>
        <taxon>Bacillati</taxon>
        <taxon>Bacillota</taxon>
        <taxon>Clostridia</taxon>
        <taxon>Eubacteriales</taxon>
        <taxon>Candidatus Scatomorpha</taxon>
    </lineage>
</organism>
<dbReference type="AlphaFoldDB" id="A0A9D1FBG1"/>
<comment type="caution">
    <text evidence="9">The sequence shown here is derived from an EMBL/GenBank/DDBJ whole genome shotgun (WGS) entry which is preliminary data.</text>
</comment>
<dbReference type="Pfam" id="PF06271">
    <property type="entry name" value="RDD"/>
    <property type="match status" value="1"/>
</dbReference>
<evidence type="ECO:0000256" key="6">
    <source>
        <dbReference type="SAM" id="Coils"/>
    </source>
</evidence>
<keyword evidence="2 7" id="KW-0812">Transmembrane</keyword>